<evidence type="ECO:0000313" key="2">
    <source>
        <dbReference type="EMBL" id="KAF9600764.1"/>
    </source>
</evidence>
<dbReference type="AlphaFoldDB" id="A0A835HJS4"/>
<dbReference type="GO" id="GO:0004523">
    <property type="term" value="F:RNA-DNA hybrid ribonuclease activity"/>
    <property type="evidence" value="ECO:0007669"/>
    <property type="project" value="InterPro"/>
</dbReference>
<dbReference type="InterPro" id="IPR053151">
    <property type="entry name" value="RNase_H-like"/>
</dbReference>
<dbReference type="SUPFAM" id="SSF53098">
    <property type="entry name" value="Ribonuclease H-like"/>
    <property type="match status" value="1"/>
</dbReference>
<dbReference type="Pfam" id="PF13456">
    <property type="entry name" value="RVT_3"/>
    <property type="match status" value="1"/>
</dbReference>
<comment type="caution">
    <text evidence="2">The sequence shown here is derived from an EMBL/GenBank/DDBJ whole genome shotgun (WGS) entry which is preliminary data.</text>
</comment>
<dbReference type="InterPro" id="IPR044730">
    <property type="entry name" value="RNase_H-like_dom_plant"/>
</dbReference>
<proteinExistence type="predicted"/>
<evidence type="ECO:0000259" key="1">
    <source>
        <dbReference type="Pfam" id="PF13456"/>
    </source>
</evidence>
<dbReference type="PANTHER" id="PTHR47723:SF23">
    <property type="entry name" value="REVERSE TRANSCRIPTASE-LIKE PROTEIN"/>
    <property type="match status" value="1"/>
</dbReference>
<reference evidence="2 3" key="1">
    <citation type="submission" date="2020-10" db="EMBL/GenBank/DDBJ databases">
        <title>The Coptis chinensis genome and diversification of protoberbering-type alkaloids.</title>
        <authorList>
            <person name="Wang B."/>
            <person name="Shu S."/>
            <person name="Song C."/>
            <person name="Liu Y."/>
        </authorList>
    </citation>
    <scope>NUCLEOTIDE SEQUENCE [LARGE SCALE GENOMIC DNA]</scope>
    <source>
        <strain evidence="2">HL-2020</strain>
        <tissue evidence="2">Leaf</tissue>
    </source>
</reference>
<accession>A0A835HJS4</accession>
<organism evidence="2 3">
    <name type="scientific">Coptis chinensis</name>
    <dbReference type="NCBI Taxonomy" id="261450"/>
    <lineage>
        <taxon>Eukaryota</taxon>
        <taxon>Viridiplantae</taxon>
        <taxon>Streptophyta</taxon>
        <taxon>Embryophyta</taxon>
        <taxon>Tracheophyta</taxon>
        <taxon>Spermatophyta</taxon>
        <taxon>Magnoliopsida</taxon>
        <taxon>Ranunculales</taxon>
        <taxon>Ranunculaceae</taxon>
        <taxon>Coptidoideae</taxon>
        <taxon>Coptis</taxon>
    </lineage>
</organism>
<dbReference type="InterPro" id="IPR012337">
    <property type="entry name" value="RNaseH-like_sf"/>
</dbReference>
<dbReference type="InterPro" id="IPR036397">
    <property type="entry name" value="RNaseH_sf"/>
</dbReference>
<sequence length="203" mass="23121">MQPVTTKINNNYNLLLFRSFWFYRTSGIGCHLSPILLNGMAIGQAILKGWGVTIKFPKAPQIKTCFWKAPNHYTIKINCDGVARGNPGPATIGATLRNSKGDFHLILWRKIDVNTNYFAECIAILESVETTVIRGWRKLWAESDSDAEMQQRWEQCKKTIHELRISSTWREANASADTTTNYGFTMTNNMAFLFEGRLEQLGH</sequence>
<dbReference type="CDD" id="cd06222">
    <property type="entry name" value="RNase_H_like"/>
    <property type="match status" value="1"/>
</dbReference>
<protein>
    <recommendedName>
        <fullName evidence="1">RNase H type-1 domain-containing protein</fullName>
    </recommendedName>
</protein>
<dbReference type="InterPro" id="IPR002156">
    <property type="entry name" value="RNaseH_domain"/>
</dbReference>
<name>A0A835HJS4_9MAGN</name>
<dbReference type="PANTHER" id="PTHR47723">
    <property type="entry name" value="OS05G0353850 PROTEIN"/>
    <property type="match status" value="1"/>
</dbReference>
<dbReference type="Proteomes" id="UP000631114">
    <property type="component" value="Unassembled WGS sequence"/>
</dbReference>
<dbReference type="GO" id="GO:0003676">
    <property type="term" value="F:nucleic acid binding"/>
    <property type="evidence" value="ECO:0007669"/>
    <property type="project" value="InterPro"/>
</dbReference>
<feature type="domain" description="RNase H type-1" evidence="1">
    <location>
        <begin position="78"/>
        <end position="150"/>
    </location>
</feature>
<gene>
    <name evidence="2" type="ORF">IFM89_012208</name>
</gene>
<keyword evidence="3" id="KW-1185">Reference proteome</keyword>
<dbReference type="Gene3D" id="3.30.420.10">
    <property type="entry name" value="Ribonuclease H-like superfamily/Ribonuclease H"/>
    <property type="match status" value="1"/>
</dbReference>
<evidence type="ECO:0000313" key="3">
    <source>
        <dbReference type="Proteomes" id="UP000631114"/>
    </source>
</evidence>
<dbReference type="EMBL" id="JADFTS010000006">
    <property type="protein sequence ID" value="KAF9600764.1"/>
    <property type="molecule type" value="Genomic_DNA"/>
</dbReference>